<organism evidence="1 2">
    <name type="scientific">Trichinella papuae</name>
    <dbReference type="NCBI Taxonomy" id="268474"/>
    <lineage>
        <taxon>Eukaryota</taxon>
        <taxon>Metazoa</taxon>
        <taxon>Ecdysozoa</taxon>
        <taxon>Nematoda</taxon>
        <taxon>Enoplea</taxon>
        <taxon>Dorylaimia</taxon>
        <taxon>Trichinellida</taxon>
        <taxon>Trichinellidae</taxon>
        <taxon>Trichinella</taxon>
    </lineage>
</organism>
<dbReference type="AlphaFoldDB" id="A0A0V1MQ73"/>
<protein>
    <submittedName>
        <fullName evidence="1">Uncharacterized protein</fullName>
    </submittedName>
</protein>
<evidence type="ECO:0000313" key="2">
    <source>
        <dbReference type="Proteomes" id="UP000054843"/>
    </source>
</evidence>
<sequence length="64" mass="7619">MQYVLTLWTRNHAITPYSKHGIPRFNIFKMSNSYQLVLLDCNNILQKENNLYALYDSSFYPLES</sequence>
<comment type="caution">
    <text evidence="1">The sequence shown here is derived from an EMBL/GenBank/DDBJ whole genome shotgun (WGS) entry which is preliminary data.</text>
</comment>
<proteinExistence type="predicted"/>
<keyword evidence="2" id="KW-1185">Reference proteome</keyword>
<evidence type="ECO:0000313" key="1">
    <source>
        <dbReference type="EMBL" id="KRZ73740.1"/>
    </source>
</evidence>
<gene>
    <name evidence="1" type="ORF">T10_12681</name>
</gene>
<reference evidence="1 2" key="1">
    <citation type="submission" date="2015-01" db="EMBL/GenBank/DDBJ databases">
        <title>Evolution of Trichinella species and genotypes.</title>
        <authorList>
            <person name="Korhonen P.K."/>
            <person name="Edoardo P."/>
            <person name="Giuseppe L.R."/>
            <person name="Gasser R.B."/>
        </authorList>
    </citation>
    <scope>NUCLEOTIDE SEQUENCE [LARGE SCALE GENOMIC DNA]</scope>
    <source>
        <strain evidence="1">ISS1980</strain>
    </source>
</reference>
<dbReference type="Proteomes" id="UP000054843">
    <property type="component" value="Unassembled WGS sequence"/>
</dbReference>
<accession>A0A0V1MQ73</accession>
<name>A0A0V1MQ73_9BILA</name>
<dbReference type="EMBL" id="JYDO01000059">
    <property type="protein sequence ID" value="KRZ73740.1"/>
    <property type="molecule type" value="Genomic_DNA"/>
</dbReference>